<proteinExistence type="predicted"/>
<protein>
    <recommendedName>
        <fullName evidence="2">PAS domain-containing protein</fullName>
    </recommendedName>
</protein>
<gene>
    <name evidence="3" type="ORF">ACPOL_2953</name>
</gene>
<dbReference type="AlphaFoldDB" id="A0A2Z5G0W3"/>
<dbReference type="SMART" id="SM00065">
    <property type="entry name" value="GAF"/>
    <property type="match status" value="1"/>
</dbReference>
<dbReference type="Pfam" id="PF00989">
    <property type="entry name" value="PAS"/>
    <property type="match status" value="1"/>
</dbReference>
<dbReference type="SUPFAM" id="SSF55781">
    <property type="entry name" value="GAF domain-like"/>
    <property type="match status" value="1"/>
</dbReference>
<dbReference type="Pfam" id="PF13185">
    <property type="entry name" value="GAF_2"/>
    <property type="match status" value="1"/>
</dbReference>
<dbReference type="SUPFAM" id="SSF55785">
    <property type="entry name" value="PYP-like sensor domain (PAS domain)"/>
    <property type="match status" value="1"/>
</dbReference>
<evidence type="ECO:0000259" key="2">
    <source>
        <dbReference type="PROSITE" id="PS50112"/>
    </source>
</evidence>
<dbReference type="InterPro" id="IPR013767">
    <property type="entry name" value="PAS_fold"/>
</dbReference>
<dbReference type="Gene3D" id="3.30.450.40">
    <property type="match status" value="1"/>
</dbReference>
<feature type="transmembrane region" description="Helical" evidence="1">
    <location>
        <begin position="65"/>
        <end position="83"/>
    </location>
</feature>
<evidence type="ECO:0000313" key="3">
    <source>
        <dbReference type="EMBL" id="AXC12255.1"/>
    </source>
</evidence>
<keyword evidence="1" id="KW-1133">Transmembrane helix</keyword>
<dbReference type="InterPro" id="IPR029016">
    <property type="entry name" value="GAF-like_dom_sf"/>
</dbReference>
<accession>A0A2Z5G0W3</accession>
<dbReference type="PROSITE" id="PS50112">
    <property type="entry name" value="PAS"/>
    <property type="match status" value="1"/>
</dbReference>
<dbReference type="SMART" id="SM00091">
    <property type="entry name" value="PAS"/>
    <property type="match status" value="1"/>
</dbReference>
<dbReference type="Proteomes" id="UP000253606">
    <property type="component" value="Chromosome"/>
</dbReference>
<dbReference type="GO" id="GO:0006355">
    <property type="term" value="P:regulation of DNA-templated transcription"/>
    <property type="evidence" value="ECO:0007669"/>
    <property type="project" value="InterPro"/>
</dbReference>
<sequence>MEGPHLRRAIGRLSDMAQIATNDQRGSSRTTGVWKSASFVVVTIALILFFSAVALHGAIFGRAMLGLAGVAVCSVLILHARFLHLARSVYMQTNERLLRRDLEYRSIFDSAPDAILVVDASARCRAANPTALQLFGIPRREILGSSIARFCRPNEFDRCWARLLSEQSDREQLQLLRKDHPALFVELTASADFLPGRHMVFLRDVTERRRAEDAVGQSLAVAQSAWKEADALRKATLALTQNLRLDAVLDTLFETLAALIPYEEVQVLLLETDSRLFLVREASRLAKEQRSSGWPNTLRLSEHPILQAVLYSPEGIIIRDTLREPDSWRLGYATPARSWLGIRMLAAGEVLGLLSLGHSKPETLSEEHLRLARSLAIPAAAAIENARLYERAQIYGEELRDRLADLRRAEEALRRVEDGH</sequence>
<name>A0A2Z5G0W3_9BACT</name>
<dbReference type="InterPro" id="IPR035965">
    <property type="entry name" value="PAS-like_dom_sf"/>
</dbReference>
<keyword evidence="1" id="KW-0812">Transmembrane</keyword>
<dbReference type="KEGG" id="abas:ACPOL_2953"/>
<dbReference type="CDD" id="cd00130">
    <property type="entry name" value="PAS"/>
    <property type="match status" value="1"/>
</dbReference>
<dbReference type="Gene3D" id="3.30.450.20">
    <property type="entry name" value="PAS domain"/>
    <property type="match status" value="1"/>
</dbReference>
<dbReference type="InterPro" id="IPR000014">
    <property type="entry name" value="PAS"/>
</dbReference>
<dbReference type="InterPro" id="IPR003018">
    <property type="entry name" value="GAF"/>
</dbReference>
<keyword evidence="1" id="KW-0472">Membrane</keyword>
<evidence type="ECO:0000256" key="1">
    <source>
        <dbReference type="SAM" id="Phobius"/>
    </source>
</evidence>
<evidence type="ECO:0000313" key="4">
    <source>
        <dbReference type="Proteomes" id="UP000253606"/>
    </source>
</evidence>
<keyword evidence="4" id="KW-1185">Reference proteome</keyword>
<reference evidence="3 4" key="1">
    <citation type="journal article" date="2018" name="Front. Microbiol.">
        <title>Hydrolytic Capabilities as a Key to Environmental Success: Chitinolytic and Cellulolytic Acidobacteria From Acidic Sub-arctic Soils and Boreal Peatlands.</title>
        <authorList>
            <person name="Belova S.E."/>
            <person name="Ravin N.V."/>
            <person name="Pankratov T.A."/>
            <person name="Rakitin A.L."/>
            <person name="Ivanova A.A."/>
            <person name="Beletsky A.V."/>
            <person name="Mardanov A.V."/>
            <person name="Sinninghe Damste J.S."/>
            <person name="Dedysh S.N."/>
        </authorList>
    </citation>
    <scope>NUCLEOTIDE SEQUENCE [LARGE SCALE GENOMIC DNA]</scope>
    <source>
        <strain evidence="3 4">SBC82</strain>
    </source>
</reference>
<dbReference type="NCBIfam" id="TIGR00229">
    <property type="entry name" value="sensory_box"/>
    <property type="match status" value="1"/>
</dbReference>
<organism evidence="3 4">
    <name type="scientific">Acidisarcina polymorpha</name>
    <dbReference type="NCBI Taxonomy" id="2211140"/>
    <lineage>
        <taxon>Bacteria</taxon>
        <taxon>Pseudomonadati</taxon>
        <taxon>Acidobacteriota</taxon>
        <taxon>Terriglobia</taxon>
        <taxon>Terriglobales</taxon>
        <taxon>Acidobacteriaceae</taxon>
        <taxon>Acidisarcina</taxon>
    </lineage>
</organism>
<feature type="transmembrane region" description="Helical" evidence="1">
    <location>
        <begin position="37"/>
        <end position="59"/>
    </location>
</feature>
<dbReference type="EMBL" id="CP030840">
    <property type="protein sequence ID" value="AXC12255.1"/>
    <property type="molecule type" value="Genomic_DNA"/>
</dbReference>
<feature type="domain" description="PAS" evidence="2">
    <location>
        <begin position="100"/>
        <end position="155"/>
    </location>
</feature>